<evidence type="ECO:0000256" key="1">
    <source>
        <dbReference type="ARBA" id="ARBA00004418"/>
    </source>
</evidence>
<protein>
    <submittedName>
        <fullName evidence="8">Putative cupredoxin-like copper-binding protein</fullName>
    </submittedName>
</protein>
<comment type="subcellular location">
    <subcellularLocation>
        <location evidence="1">Periplasm</location>
    </subcellularLocation>
</comment>
<evidence type="ECO:0000256" key="5">
    <source>
        <dbReference type="SAM" id="MobiDB-lite"/>
    </source>
</evidence>
<dbReference type="Gene3D" id="2.60.40.420">
    <property type="entry name" value="Cupredoxins - blue copper proteins"/>
    <property type="match status" value="1"/>
</dbReference>
<dbReference type="PANTHER" id="PTHR38439">
    <property type="entry name" value="AURACYANIN-B"/>
    <property type="match status" value="1"/>
</dbReference>
<proteinExistence type="predicted"/>
<dbReference type="CDD" id="cd04211">
    <property type="entry name" value="Cupredoxin_like_2"/>
    <property type="match status" value="1"/>
</dbReference>
<evidence type="ECO:0000313" key="8">
    <source>
        <dbReference type="EMBL" id="RBP35630.1"/>
    </source>
</evidence>
<dbReference type="OrthoDB" id="9816061at2"/>
<comment type="caution">
    <text evidence="8">The sequence shown here is derived from an EMBL/GenBank/DDBJ whole genome shotgun (WGS) entry which is preliminary data.</text>
</comment>
<keyword evidence="3" id="KW-0574">Periplasm</keyword>
<organism evidence="8 9">
    <name type="scientific">Eoetvoesiella caeni</name>
    <dbReference type="NCBI Taxonomy" id="645616"/>
    <lineage>
        <taxon>Bacteria</taxon>
        <taxon>Pseudomonadati</taxon>
        <taxon>Pseudomonadota</taxon>
        <taxon>Betaproteobacteria</taxon>
        <taxon>Burkholderiales</taxon>
        <taxon>Alcaligenaceae</taxon>
        <taxon>Eoetvoesiella</taxon>
    </lineage>
</organism>
<dbReference type="AlphaFoldDB" id="A0A366H2W6"/>
<accession>A0A366H2W6</accession>
<evidence type="ECO:0000259" key="7">
    <source>
        <dbReference type="Pfam" id="PF00127"/>
    </source>
</evidence>
<dbReference type="SUPFAM" id="SSF49503">
    <property type="entry name" value="Cupredoxins"/>
    <property type="match status" value="1"/>
</dbReference>
<dbReference type="EMBL" id="QNRQ01000016">
    <property type="protein sequence ID" value="RBP35630.1"/>
    <property type="molecule type" value="Genomic_DNA"/>
</dbReference>
<reference evidence="8 9" key="1">
    <citation type="submission" date="2018-06" db="EMBL/GenBank/DDBJ databases">
        <title>Genomic Encyclopedia of Type Strains, Phase IV (KMG-IV): sequencing the most valuable type-strain genomes for metagenomic binning, comparative biology and taxonomic classification.</title>
        <authorList>
            <person name="Goeker M."/>
        </authorList>
    </citation>
    <scope>NUCLEOTIDE SEQUENCE [LARGE SCALE GENOMIC DNA]</scope>
    <source>
        <strain evidence="8 9">DSM 25520</strain>
    </source>
</reference>
<dbReference type="InterPro" id="IPR000923">
    <property type="entry name" value="BlueCu_1"/>
</dbReference>
<keyword evidence="6" id="KW-0732">Signal</keyword>
<feature type="domain" description="Blue (type 1) copper" evidence="7">
    <location>
        <begin position="68"/>
        <end position="170"/>
    </location>
</feature>
<dbReference type="Proteomes" id="UP000253628">
    <property type="component" value="Unassembled WGS sequence"/>
</dbReference>
<keyword evidence="4" id="KW-0186">Copper</keyword>
<keyword evidence="2" id="KW-0479">Metal-binding</keyword>
<keyword evidence="9" id="KW-1185">Reference proteome</keyword>
<name>A0A366H2W6_9BURK</name>
<feature type="signal peptide" evidence="6">
    <location>
        <begin position="1"/>
        <end position="19"/>
    </location>
</feature>
<dbReference type="GO" id="GO:0005507">
    <property type="term" value="F:copper ion binding"/>
    <property type="evidence" value="ECO:0007669"/>
    <property type="project" value="InterPro"/>
</dbReference>
<evidence type="ECO:0000256" key="6">
    <source>
        <dbReference type="SAM" id="SignalP"/>
    </source>
</evidence>
<dbReference type="GO" id="GO:0009055">
    <property type="term" value="F:electron transfer activity"/>
    <property type="evidence" value="ECO:0007669"/>
    <property type="project" value="InterPro"/>
</dbReference>
<dbReference type="InterPro" id="IPR050845">
    <property type="entry name" value="Cu-binding_ET"/>
</dbReference>
<dbReference type="RefSeq" id="WP_113934987.1">
    <property type="nucleotide sequence ID" value="NZ_JACCEU010000012.1"/>
</dbReference>
<feature type="region of interest" description="Disordered" evidence="5">
    <location>
        <begin position="22"/>
        <end position="55"/>
    </location>
</feature>
<evidence type="ECO:0000313" key="9">
    <source>
        <dbReference type="Proteomes" id="UP000253628"/>
    </source>
</evidence>
<gene>
    <name evidence="8" type="ORF">DFR37_11667</name>
</gene>
<sequence length="171" mass="18308">MKKTLSILLLSMLPALALAAGSHGGGHEMKNGTMMQGHDMSSMNKGDSAAGQPGDAAKVTRTIELVMDDTMRFTPSQFNVKPGETVRFFMKNNGKIPHEMVIGSVAELKEHAAMMQKMPEMKHAEPNMITVNPGQKGGLVWQFPQATGTVDFACLVPGHMEAGMVGKVKVG</sequence>
<dbReference type="PANTHER" id="PTHR38439:SF3">
    <property type="entry name" value="COPPER-RESISTANT CUPROPROTEIN COPI"/>
    <property type="match status" value="1"/>
</dbReference>
<evidence type="ECO:0000256" key="3">
    <source>
        <dbReference type="ARBA" id="ARBA00022764"/>
    </source>
</evidence>
<dbReference type="GO" id="GO:0042597">
    <property type="term" value="C:periplasmic space"/>
    <property type="evidence" value="ECO:0007669"/>
    <property type="project" value="UniProtKB-SubCell"/>
</dbReference>
<evidence type="ECO:0000256" key="2">
    <source>
        <dbReference type="ARBA" id="ARBA00022723"/>
    </source>
</evidence>
<evidence type="ECO:0000256" key="4">
    <source>
        <dbReference type="ARBA" id="ARBA00023008"/>
    </source>
</evidence>
<feature type="chain" id="PRO_5016752686" evidence="6">
    <location>
        <begin position="20"/>
        <end position="171"/>
    </location>
</feature>
<dbReference type="InterPro" id="IPR008972">
    <property type="entry name" value="Cupredoxin"/>
</dbReference>
<dbReference type="Pfam" id="PF00127">
    <property type="entry name" value="Copper-bind"/>
    <property type="match status" value="1"/>
</dbReference>